<feature type="compositionally biased region" description="Basic and acidic residues" evidence="1">
    <location>
        <begin position="102"/>
        <end position="115"/>
    </location>
</feature>
<dbReference type="Proteomes" id="UP001501353">
    <property type="component" value="Unassembled WGS sequence"/>
</dbReference>
<accession>A0ABP7TNI3</accession>
<proteinExistence type="predicted"/>
<feature type="region of interest" description="Disordered" evidence="1">
    <location>
        <begin position="82"/>
        <end position="144"/>
    </location>
</feature>
<sequence length="144" mass="15294">MGMSTNGIVQGNGTSSLAGVAAQTTALAIEATVKSDNKMTSSQFATEMAGKSNKDLSSLLGMQGLSETRKEEIAAELLKRMEAAKTSAASNGTASEETNEETTLKRLLEKLKKGETLTPNEMQKLTELLAKNETTQDTTPSRHV</sequence>
<dbReference type="EMBL" id="BAAAZE010000012">
    <property type="protein sequence ID" value="GAA4028967.1"/>
    <property type="molecule type" value="Genomic_DNA"/>
</dbReference>
<comment type="caution">
    <text evidence="2">The sequence shown here is derived from an EMBL/GenBank/DDBJ whole genome shotgun (WGS) entry which is preliminary data.</text>
</comment>
<dbReference type="RefSeq" id="WP_344764169.1">
    <property type="nucleotide sequence ID" value="NZ_BAAAZE010000012.1"/>
</dbReference>
<evidence type="ECO:0000256" key="1">
    <source>
        <dbReference type="SAM" id="MobiDB-lite"/>
    </source>
</evidence>
<evidence type="ECO:0000313" key="2">
    <source>
        <dbReference type="EMBL" id="GAA4028967.1"/>
    </source>
</evidence>
<organism evidence="2 3">
    <name type="scientific">Actimicrobium antarcticum</name>
    <dbReference type="NCBI Taxonomy" id="1051899"/>
    <lineage>
        <taxon>Bacteria</taxon>
        <taxon>Pseudomonadati</taxon>
        <taxon>Pseudomonadota</taxon>
        <taxon>Betaproteobacteria</taxon>
        <taxon>Burkholderiales</taxon>
        <taxon>Oxalobacteraceae</taxon>
        <taxon>Actimicrobium</taxon>
    </lineage>
</organism>
<feature type="compositionally biased region" description="Polar residues" evidence="1">
    <location>
        <begin position="132"/>
        <end position="144"/>
    </location>
</feature>
<reference evidence="3" key="1">
    <citation type="journal article" date="2019" name="Int. J. Syst. Evol. Microbiol.">
        <title>The Global Catalogue of Microorganisms (GCM) 10K type strain sequencing project: providing services to taxonomists for standard genome sequencing and annotation.</title>
        <authorList>
            <consortium name="The Broad Institute Genomics Platform"/>
            <consortium name="The Broad Institute Genome Sequencing Center for Infectious Disease"/>
            <person name="Wu L."/>
            <person name="Ma J."/>
        </authorList>
    </citation>
    <scope>NUCLEOTIDE SEQUENCE [LARGE SCALE GENOMIC DNA]</scope>
    <source>
        <strain evidence="3">JCM 16673</strain>
    </source>
</reference>
<gene>
    <name evidence="2" type="ORF">GCM10022212_28870</name>
</gene>
<name>A0ABP7TNI3_9BURK</name>
<evidence type="ECO:0000313" key="3">
    <source>
        <dbReference type="Proteomes" id="UP001501353"/>
    </source>
</evidence>
<keyword evidence="3" id="KW-1185">Reference proteome</keyword>
<protein>
    <submittedName>
        <fullName evidence="2">Uncharacterized protein</fullName>
    </submittedName>
</protein>